<keyword evidence="2" id="KW-1185">Reference proteome</keyword>
<sequence>MTSEKLEGVFYTALQGLPIEKIEIRTRGSKNYPVNITVKEGYEMDEKMKQEILNKLEDYKKSLVFITDEDGALVSAQQVMEDDVESIKDEDKPYYFLSSWRSVYMKVYTVKPSGYYDRSQTTVLCILSVYPKIIEGAEINQYSSSERNIPVFESLDGKPFIVGFDDKYNTVLTRDLGTSKSIFGGFGRLDINGSLHSHCWRKLKNDTEVLYEVIYPAKVLDYFKLEK</sequence>
<name>A0A6G9I870_9GAMM</name>
<dbReference type="RefSeq" id="WP_166914130.1">
    <property type="nucleotide sequence ID" value="NZ_CP050253.1"/>
</dbReference>
<evidence type="ECO:0000313" key="1">
    <source>
        <dbReference type="EMBL" id="QIQ20408.1"/>
    </source>
</evidence>
<reference evidence="1 2" key="1">
    <citation type="submission" date="2020-03" db="EMBL/GenBank/DDBJ databases">
        <title>Complete genome sequence of Orbus sp. IPMB12 (BCRC 80908).</title>
        <authorList>
            <person name="Lo W.-S."/>
            <person name="Chang T.-H."/>
            <person name="Kuo C.-H."/>
        </authorList>
    </citation>
    <scope>NUCLEOTIDE SEQUENCE [LARGE SCALE GENOMIC DNA]</scope>
    <source>
        <strain evidence="1 2">IPMB12</strain>
    </source>
</reference>
<dbReference type="InParanoid" id="A0A6G9I870"/>
<gene>
    <name evidence="1" type="ORF">IPMB12_01165</name>
</gene>
<dbReference type="KEGG" id="orb:IPMB12_01165"/>
<protein>
    <submittedName>
        <fullName evidence="1">Uncharacterized protein</fullName>
    </submittedName>
</protein>
<dbReference type="EMBL" id="CP050253">
    <property type="protein sequence ID" value="QIQ20408.1"/>
    <property type="molecule type" value="Genomic_DNA"/>
</dbReference>
<accession>A0A6G9I870</accession>
<dbReference type="Proteomes" id="UP000501168">
    <property type="component" value="Chromosome"/>
</dbReference>
<evidence type="ECO:0000313" key="2">
    <source>
        <dbReference type="Proteomes" id="UP000501168"/>
    </source>
</evidence>
<proteinExistence type="predicted"/>
<organism evidence="1 2">
    <name type="scientific">Zophobihabitans entericus</name>
    <dbReference type="NCBI Taxonomy" id="1635327"/>
    <lineage>
        <taxon>Bacteria</taxon>
        <taxon>Pseudomonadati</taxon>
        <taxon>Pseudomonadota</taxon>
        <taxon>Gammaproteobacteria</taxon>
        <taxon>Orbales</taxon>
        <taxon>Orbaceae</taxon>
        <taxon>Zophobihabitans</taxon>
    </lineage>
</organism>
<dbReference type="AlphaFoldDB" id="A0A6G9I870"/>